<evidence type="ECO:0000256" key="1">
    <source>
        <dbReference type="SAM" id="MobiDB-lite"/>
    </source>
</evidence>
<proteinExistence type="predicted"/>
<dbReference type="EMBL" id="LZPO01097099">
    <property type="protein sequence ID" value="OBS65186.1"/>
    <property type="molecule type" value="Genomic_DNA"/>
</dbReference>
<feature type="compositionally biased region" description="Basic and acidic residues" evidence="1">
    <location>
        <begin position="92"/>
        <end position="101"/>
    </location>
</feature>
<feature type="region of interest" description="Disordered" evidence="1">
    <location>
        <begin position="88"/>
        <end position="119"/>
    </location>
</feature>
<dbReference type="Proteomes" id="UP000092124">
    <property type="component" value="Unassembled WGS sequence"/>
</dbReference>
<sequence length="119" mass="13535">MWPHQTHSMGYAQLVQVAARAEHEYLSTWDRITLLRQLFTTLNGCGVKMAAASYSGDDLYMRERINPKKPAGRSRSLESLNSLLATRHRVCSHGEKPEEPRLYAQTDAFPDDSKPVFLD</sequence>
<accession>A0A1A6GG28</accession>
<reference evidence="2 3" key="1">
    <citation type="submission" date="2016-06" db="EMBL/GenBank/DDBJ databases">
        <title>The Draft Genome Sequence and Annotation of the Desert Woodrat Neotoma lepida.</title>
        <authorList>
            <person name="Campbell M."/>
            <person name="Oakeson K.F."/>
            <person name="Yandell M."/>
            <person name="Halpert J.R."/>
            <person name="Dearing D."/>
        </authorList>
    </citation>
    <scope>NUCLEOTIDE SEQUENCE [LARGE SCALE GENOMIC DNA]</scope>
    <source>
        <strain evidence="2">417</strain>
        <tissue evidence="2">Liver</tissue>
    </source>
</reference>
<organism evidence="2 3">
    <name type="scientific">Neotoma lepida</name>
    <name type="common">Desert woodrat</name>
    <dbReference type="NCBI Taxonomy" id="56216"/>
    <lineage>
        <taxon>Eukaryota</taxon>
        <taxon>Metazoa</taxon>
        <taxon>Chordata</taxon>
        <taxon>Craniata</taxon>
        <taxon>Vertebrata</taxon>
        <taxon>Euteleostomi</taxon>
        <taxon>Mammalia</taxon>
        <taxon>Eutheria</taxon>
        <taxon>Euarchontoglires</taxon>
        <taxon>Glires</taxon>
        <taxon>Rodentia</taxon>
        <taxon>Myomorpha</taxon>
        <taxon>Muroidea</taxon>
        <taxon>Cricetidae</taxon>
        <taxon>Neotominae</taxon>
        <taxon>Neotoma</taxon>
    </lineage>
</organism>
<protein>
    <submittedName>
        <fullName evidence="2">Uncharacterized protein</fullName>
    </submittedName>
</protein>
<dbReference type="AlphaFoldDB" id="A0A1A6GG28"/>
<gene>
    <name evidence="2" type="ORF">A6R68_06270</name>
</gene>
<evidence type="ECO:0000313" key="3">
    <source>
        <dbReference type="Proteomes" id="UP000092124"/>
    </source>
</evidence>
<name>A0A1A6GG28_NEOLE</name>
<comment type="caution">
    <text evidence="2">The sequence shown here is derived from an EMBL/GenBank/DDBJ whole genome shotgun (WGS) entry which is preliminary data.</text>
</comment>
<evidence type="ECO:0000313" key="2">
    <source>
        <dbReference type="EMBL" id="OBS65186.1"/>
    </source>
</evidence>
<keyword evidence="3" id="KW-1185">Reference proteome</keyword>